<feature type="signal peptide" evidence="4">
    <location>
        <begin position="1"/>
        <end position="25"/>
    </location>
</feature>
<comment type="function">
    <text evidence="4">Dirigent proteins impart stereoselectivity on the phenoxy radical-coupling reaction, yielding optically active lignans from two molecules of coniferyl alcohol in the biosynthesis of lignans, flavonolignans, and alkaloids and thus plays a central role in plant secondary metabolism.</text>
</comment>
<dbReference type="InterPro" id="IPR004265">
    <property type="entry name" value="Dirigent"/>
</dbReference>
<comment type="similarity">
    <text evidence="1 4">Belongs to the plant dirigent protein family.</text>
</comment>
<protein>
    <recommendedName>
        <fullName evidence="4">Dirigent protein</fullName>
    </recommendedName>
</protein>
<gene>
    <name evidence="6" type="ORF">B296_00034742</name>
</gene>
<dbReference type="PANTHER" id="PTHR21495">
    <property type="entry name" value="NUCLEOPORIN-RELATED"/>
    <property type="match status" value="1"/>
</dbReference>
<dbReference type="GO" id="GO:0009699">
    <property type="term" value="P:phenylpropanoid biosynthetic process"/>
    <property type="evidence" value="ECO:0007669"/>
    <property type="project" value="UniProtKB-ARBA"/>
</dbReference>
<keyword evidence="5" id="KW-1133">Transmembrane helix</keyword>
<organism evidence="6 7">
    <name type="scientific">Ensete ventricosum</name>
    <name type="common">Abyssinian banana</name>
    <name type="synonym">Musa ensete</name>
    <dbReference type="NCBI Taxonomy" id="4639"/>
    <lineage>
        <taxon>Eukaryota</taxon>
        <taxon>Viridiplantae</taxon>
        <taxon>Streptophyta</taxon>
        <taxon>Embryophyta</taxon>
        <taxon>Tracheophyta</taxon>
        <taxon>Spermatophyta</taxon>
        <taxon>Magnoliopsida</taxon>
        <taxon>Liliopsida</taxon>
        <taxon>Zingiberales</taxon>
        <taxon>Musaceae</taxon>
        <taxon>Ensete</taxon>
    </lineage>
</organism>
<dbReference type="InterPro" id="IPR044859">
    <property type="entry name" value="Allene_oxi_cyc_Dirigent"/>
</dbReference>
<dbReference type="AlphaFoldDB" id="A0A426ZKK3"/>
<evidence type="ECO:0000256" key="4">
    <source>
        <dbReference type="RuleBase" id="RU363099"/>
    </source>
</evidence>
<proteinExistence type="inferred from homology"/>
<evidence type="ECO:0000313" key="7">
    <source>
        <dbReference type="Proteomes" id="UP000287651"/>
    </source>
</evidence>
<evidence type="ECO:0000256" key="2">
    <source>
        <dbReference type="ARBA" id="ARBA00011738"/>
    </source>
</evidence>
<dbReference type="Proteomes" id="UP000287651">
    <property type="component" value="Unassembled WGS sequence"/>
</dbReference>
<evidence type="ECO:0000256" key="1">
    <source>
        <dbReference type="ARBA" id="ARBA00010746"/>
    </source>
</evidence>
<keyword evidence="5" id="KW-0812">Transmembrane</keyword>
<accession>A0A426ZKK3</accession>
<comment type="caution">
    <text evidence="6">The sequence shown here is derived from an EMBL/GenBank/DDBJ whole genome shotgun (WGS) entry which is preliminary data.</text>
</comment>
<keyword evidence="4" id="KW-0732">Signal</keyword>
<name>A0A426ZKK3_ENSVE</name>
<feature type="chain" id="PRO_5018808835" description="Dirigent protein" evidence="4">
    <location>
        <begin position="26"/>
        <end position="357"/>
    </location>
</feature>
<reference evidence="6 7" key="1">
    <citation type="journal article" date="2014" name="Agronomy (Basel)">
        <title>A Draft Genome Sequence for Ensete ventricosum, the Drought-Tolerant Tree Against Hunger.</title>
        <authorList>
            <person name="Harrison J."/>
            <person name="Moore K.A."/>
            <person name="Paszkiewicz K."/>
            <person name="Jones T."/>
            <person name="Grant M."/>
            <person name="Ambacheew D."/>
            <person name="Muzemil S."/>
            <person name="Studholme D.J."/>
        </authorList>
    </citation>
    <scope>NUCLEOTIDE SEQUENCE [LARGE SCALE GENOMIC DNA]</scope>
</reference>
<feature type="transmembrane region" description="Helical" evidence="5">
    <location>
        <begin position="183"/>
        <end position="207"/>
    </location>
</feature>
<dbReference type="Gene3D" id="2.40.480.10">
    <property type="entry name" value="Allene oxide cyclase-like"/>
    <property type="match status" value="2"/>
</dbReference>
<keyword evidence="4" id="KW-0052">Apoplast</keyword>
<evidence type="ECO:0000256" key="5">
    <source>
        <dbReference type="SAM" id="Phobius"/>
    </source>
</evidence>
<keyword evidence="3 4" id="KW-0964">Secreted</keyword>
<dbReference type="GO" id="GO:0048046">
    <property type="term" value="C:apoplast"/>
    <property type="evidence" value="ECO:0007669"/>
    <property type="project" value="UniProtKB-SubCell"/>
</dbReference>
<comment type="subunit">
    <text evidence="2 4">Homodimer.</text>
</comment>
<sequence>MAPSPSLLLLLLLLLLFTAVATVSSDEPKEKMTHLHFYFHIYYGGPNATIVTAVSPPGNGTFGGIWVGNNILKEGPESSSMLIGRTYDLTVQASIENPSAYLYMLNFVFTTGEYNGSSISIVGNEVVGETMERTIVGGTGKFRMAWGYTVSRLISSTGTTEFLFRVSASTRVCSSATVDKYKAFFSMASSPSLPLLLLFLFAAVAIVSSDKPKEKMTHLHFYLHVYYGGPNATTVTVVSPPGNSTFGSIGVGNNILKEGPEPSSMLIGRTNDLTAQASIESPSYLYMLNFLFTAGEYNGSSIAIVGREVLGMNSERTIVGGTGMFRMARGYTVSTLISSSGTTQLFLVSEYDAYIYH</sequence>
<dbReference type="Pfam" id="PF03018">
    <property type="entry name" value="Dirigent"/>
    <property type="match status" value="2"/>
</dbReference>
<keyword evidence="5" id="KW-0472">Membrane</keyword>
<evidence type="ECO:0000313" key="6">
    <source>
        <dbReference type="EMBL" id="RRT64508.1"/>
    </source>
</evidence>
<comment type="subcellular location">
    <subcellularLocation>
        <location evidence="4">Secreted</location>
        <location evidence="4">Extracellular space</location>
        <location evidence="4">Apoplast</location>
    </subcellularLocation>
</comment>
<dbReference type="EMBL" id="AMZH03006164">
    <property type="protein sequence ID" value="RRT64508.1"/>
    <property type="molecule type" value="Genomic_DNA"/>
</dbReference>
<evidence type="ECO:0000256" key="3">
    <source>
        <dbReference type="ARBA" id="ARBA00022525"/>
    </source>
</evidence>